<dbReference type="RefSeq" id="WP_068810272.1">
    <property type="nucleotide sequence ID" value="NZ_BMIY01000012.1"/>
</dbReference>
<dbReference type="SUPFAM" id="SSF63411">
    <property type="entry name" value="LuxS/MPP-like metallohydrolase"/>
    <property type="match status" value="4"/>
</dbReference>
<dbReference type="InterPro" id="IPR050626">
    <property type="entry name" value="Peptidase_M16"/>
</dbReference>
<comment type="similarity">
    <text evidence="1">Belongs to the peptidase M16 family.</text>
</comment>
<evidence type="ECO:0000256" key="2">
    <source>
        <dbReference type="ARBA" id="ARBA00022670"/>
    </source>
</evidence>
<accession>A0A916QNF4</accession>
<dbReference type="GO" id="GO:0008237">
    <property type="term" value="F:metallopeptidase activity"/>
    <property type="evidence" value="ECO:0007669"/>
    <property type="project" value="UniProtKB-KW"/>
</dbReference>
<evidence type="ECO:0000256" key="3">
    <source>
        <dbReference type="ARBA" id="ARBA00022801"/>
    </source>
</evidence>
<dbReference type="InterPro" id="IPR007863">
    <property type="entry name" value="Peptidase_M16_C"/>
</dbReference>
<keyword evidence="3" id="KW-0378">Hydrolase</keyword>
<dbReference type="OrthoDB" id="9811314at2"/>
<feature type="domain" description="Peptidase M16 N-terminal" evidence="6">
    <location>
        <begin position="86"/>
        <end position="138"/>
    </location>
</feature>
<comment type="caution">
    <text evidence="8">The sequence shown here is derived from an EMBL/GenBank/DDBJ whole genome shotgun (WGS) entry which is preliminary data.</text>
</comment>
<evidence type="ECO:0000256" key="4">
    <source>
        <dbReference type="ARBA" id="ARBA00022833"/>
    </source>
</evidence>
<keyword evidence="9" id="KW-1185">Reference proteome</keyword>
<dbReference type="Pfam" id="PF05193">
    <property type="entry name" value="Peptidase_M16_C"/>
    <property type="match status" value="2"/>
</dbReference>
<name>A0A916QNF4_9GAMM</name>
<dbReference type="Proteomes" id="UP000627715">
    <property type="component" value="Unassembled WGS sequence"/>
</dbReference>
<dbReference type="PROSITE" id="PS51257">
    <property type="entry name" value="PROKAR_LIPOPROTEIN"/>
    <property type="match status" value="1"/>
</dbReference>
<dbReference type="Gene3D" id="3.30.830.10">
    <property type="entry name" value="Metalloenzyme, LuxS/M16 peptidase-like"/>
    <property type="match status" value="4"/>
</dbReference>
<dbReference type="AlphaFoldDB" id="A0A916QNF4"/>
<organism evidence="8 9">
    <name type="scientific">Pseudohongiella nitratireducens</name>
    <dbReference type="NCBI Taxonomy" id="1768907"/>
    <lineage>
        <taxon>Bacteria</taxon>
        <taxon>Pseudomonadati</taxon>
        <taxon>Pseudomonadota</taxon>
        <taxon>Gammaproteobacteria</taxon>
        <taxon>Pseudomonadales</taxon>
        <taxon>Pseudohongiellaceae</taxon>
        <taxon>Pseudohongiella</taxon>
    </lineage>
</organism>
<protein>
    <submittedName>
        <fullName evidence="8">Peptidase M16</fullName>
    </submittedName>
</protein>
<evidence type="ECO:0000256" key="1">
    <source>
        <dbReference type="ARBA" id="ARBA00007261"/>
    </source>
</evidence>
<reference evidence="8" key="2">
    <citation type="submission" date="2020-09" db="EMBL/GenBank/DDBJ databases">
        <authorList>
            <person name="Sun Q."/>
            <person name="Zhou Y."/>
        </authorList>
    </citation>
    <scope>NUCLEOTIDE SEQUENCE</scope>
    <source>
        <strain evidence="8">CGMCC 1.15425</strain>
    </source>
</reference>
<evidence type="ECO:0000256" key="5">
    <source>
        <dbReference type="ARBA" id="ARBA00023049"/>
    </source>
</evidence>
<dbReference type="PANTHER" id="PTHR43690:SF17">
    <property type="entry name" value="PROTEIN YHJJ"/>
    <property type="match status" value="1"/>
</dbReference>
<evidence type="ECO:0000259" key="7">
    <source>
        <dbReference type="Pfam" id="PF05193"/>
    </source>
</evidence>
<dbReference type="GO" id="GO:0046872">
    <property type="term" value="F:metal ion binding"/>
    <property type="evidence" value="ECO:0007669"/>
    <property type="project" value="InterPro"/>
</dbReference>
<gene>
    <name evidence="8" type="ORF">GCM10011403_26660</name>
</gene>
<dbReference type="GO" id="GO:0006508">
    <property type="term" value="P:proteolysis"/>
    <property type="evidence" value="ECO:0007669"/>
    <property type="project" value="UniProtKB-KW"/>
</dbReference>
<evidence type="ECO:0000313" key="9">
    <source>
        <dbReference type="Proteomes" id="UP000627715"/>
    </source>
</evidence>
<keyword evidence="5" id="KW-0482">Metalloprotease</keyword>
<keyword evidence="2" id="KW-0645">Protease</keyword>
<feature type="domain" description="Peptidase M16 C-terminal" evidence="7">
    <location>
        <begin position="293"/>
        <end position="460"/>
    </location>
</feature>
<evidence type="ECO:0000313" key="8">
    <source>
        <dbReference type="EMBL" id="GFZ81881.1"/>
    </source>
</evidence>
<reference evidence="8" key="1">
    <citation type="journal article" date="2014" name="Int. J. Syst. Evol. Microbiol.">
        <title>Complete genome sequence of Corynebacterium casei LMG S-19264T (=DSM 44701T), isolated from a smear-ripened cheese.</title>
        <authorList>
            <consortium name="US DOE Joint Genome Institute (JGI-PGF)"/>
            <person name="Walter F."/>
            <person name="Albersmeier A."/>
            <person name="Kalinowski J."/>
            <person name="Ruckert C."/>
        </authorList>
    </citation>
    <scope>NUCLEOTIDE SEQUENCE</scope>
    <source>
        <strain evidence="8">CGMCC 1.15425</strain>
    </source>
</reference>
<dbReference type="PANTHER" id="PTHR43690">
    <property type="entry name" value="NARDILYSIN"/>
    <property type="match status" value="1"/>
</dbReference>
<proteinExistence type="inferred from homology"/>
<feature type="domain" description="Peptidase M16 C-terminal" evidence="7">
    <location>
        <begin position="756"/>
        <end position="903"/>
    </location>
</feature>
<dbReference type="Pfam" id="PF00675">
    <property type="entry name" value="Peptidase_M16"/>
    <property type="match status" value="1"/>
</dbReference>
<evidence type="ECO:0000259" key="6">
    <source>
        <dbReference type="Pfam" id="PF00675"/>
    </source>
</evidence>
<keyword evidence="4" id="KW-0862">Zinc</keyword>
<sequence length="1005" mass="113170">MKTSTSWLTGLSEGWRLGLSALAMTAILTACGGDTASTSGSETGNNAAMNAGAGADSGPSYELIYPPNPEDPLEAQVYELDNGLQVYLSSNPAEPRFYAEIAVRAGSEQDPADATGLAHYLEHLLFKGNQHLGTLDYEAELPYLEQITDLYEEHFRETDPERRAEIYSEINRLSQEAAAYAVPNEIDKLYSVMGATGLNAHTWHEETVYKVGLPSNRLEQWAEIESDRFIDPVFRLFHTELEVVYEEKNRTLDNRDRLSYYALADLLYKNHPYGQQSTIGDSEHLKNPSLVYIQEYYDTWYVPNNMAIFISGDINIEDTIELVAEKFSRWESKPLPQRQSWDEAPIEAVERVEVTYPGQEEVQMAFRTVPNGHPDQEALMLLDMILDNNTAGLINLNLNQRQLVQAAGSSPEFLNDYGSQRLWGVPRDGQTLEEVEQLLLDQLELIKNGEFEDSILTAIVNDFKRMEKRSLESNTARVSMMRQAFLSETEWPVATEQIARLEQVSKDDVVEVANKYFSTSNYVAVHRLDGPADIPEVEKPQIDPVNIDPSRQSAFAAEILSMPYDEIEPSYLVEGEDYQITSFADGVPLYYAHNELNDLFTFSITIDVGTETDDRLSLASSLMPRVGTVDYPAEELQKQWYRLGSDFSFSTSENQTSIAISGMDPQFAETLELMLSLINDPQSDEQTLEQLKARILQARADQREDPQAISRALYLYNRYGEESPMLQAMTSDQIQAVALDELLTLISGLTDYEHTISYTGSMSVEELTDILNDHHMAGEDLRTPPPYQHRYTRVFDENEIYLIHRETAQAQVRMEFPDERYDESLVVPASLYNNYFGSGMSSVVFQELREARALAYSAAARYAQGSRQESETLMLGVIGTQNDKAVDATAAFVDLIDNLPQSGERFQDAQGSLINLYRTSTLSARQIPGTVRGWQELGLNGDPRPERFLQLQNASIEDMVEFHQQHVSGAPKLISIVGDTSRMDLDALAEMGTIKELTVDDVFVE</sequence>
<dbReference type="InterPro" id="IPR011765">
    <property type="entry name" value="Pept_M16_N"/>
</dbReference>
<dbReference type="InterPro" id="IPR011249">
    <property type="entry name" value="Metalloenz_LuxS/M16"/>
</dbReference>
<dbReference type="EMBL" id="BMIY01000012">
    <property type="protein sequence ID" value="GFZ81881.1"/>
    <property type="molecule type" value="Genomic_DNA"/>
</dbReference>